<name>A0A1Y1T1J5_9FLAO</name>
<feature type="domain" description="Beta galactosidase small chain/" evidence="11">
    <location>
        <begin position="917"/>
        <end position="1191"/>
    </location>
</feature>
<dbReference type="Pfam" id="PF00703">
    <property type="entry name" value="Glyco_hydro_2"/>
    <property type="match status" value="1"/>
</dbReference>
<dbReference type="AlphaFoldDB" id="A0A1Y1T1J5"/>
<comment type="similarity">
    <text evidence="3">Belongs to the glycosyl hydrolase 2 family.</text>
</comment>
<dbReference type="InterPro" id="IPR013783">
    <property type="entry name" value="Ig-like_fold"/>
</dbReference>
<evidence type="ECO:0000256" key="3">
    <source>
        <dbReference type="ARBA" id="ARBA00007401"/>
    </source>
</evidence>
<evidence type="ECO:0000256" key="2">
    <source>
        <dbReference type="ARBA" id="ARBA00001913"/>
    </source>
</evidence>
<dbReference type="InterPro" id="IPR032312">
    <property type="entry name" value="LacZ_4"/>
</dbReference>
<dbReference type="GO" id="GO:0005990">
    <property type="term" value="P:lactose catabolic process"/>
    <property type="evidence" value="ECO:0007669"/>
    <property type="project" value="TreeGrafter"/>
</dbReference>
<dbReference type="EMBL" id="ARYN01000012">
    <property type="protein sequence ID" value="ORL44886.1"/>
    <property type="molecule type" value="Genomic_DNA"/>
</dbReference>
<dbReference type="Gene3D" id="2.70.98.10">
    <property type="match status" value="1"/>
</dbReference>
<evidence type="ECO:0000256" key="8">
    <source>
        <dbReference type="ARBA" id="ARBA00023295"/>
    </source>
</evidence>
<dbReference type="InterPro" id="IPR006104">
    <property type="entry name" value="Glyco_hydro_2_N"/>
</dbReference>
<protein>
    <recommendedName>
        <fullName evidence="5">beta-galactosidase</fullName>
        <ecNumber evidence="5">3.2.1.23</ecNumber>
    </recommendedName>
    <alternativeName>
        <fullName evidence="9">Lactase</fullName>
    </alternativeName>
</protein>
<dbReference type="Proteomes" id="UP000192746">
    <property type="component" value="Unassembled WGS sequence"/>
</dbReference>
<dbReference type="SUPFAM" id="SSF51445">
    <property type="entry name" value="(Trans)glycosidases"/>
    <property type="match status" value="1"/>
</dbReference>
<dbReference type="GO" id="GO:0030246">
    <property type="term" value="F:carbohydrate binding"/>
    <property type="evidence" value="ECO:0007669"/>
    <property type="project" value="InterPro"/>
</dbReference>
<organism evidence="12 13">
    <name type="scientific">Zunongwangia atlantica 22II14-10F7</name>
    <dbReference type="NCBI Taxonomy" id="1185767"/>
    <lineage>
        <taxon>Bacteria</taxon>
        <taxon>Pseudomonadati</taxon>
        <taxon>Bacteroidota</taxon>
        <taxon>Flavobacteriia</taxon>
        <taxon>Flavobacteriales</taxon>
        <taxon>Flavobacteriaceae</taxon>
        <taxon>Zunongwangia</taxon>
    </lineage>
</organism>
<dbReference type="InterPro" id="IPR036156">
    <property type="entry name" value="Beta-gal/glucu_dom_sf"/>
</dbReference>
<evidence type="ECO:0000256" key="5">
    <source>
        <dbReference type="ARBA" id="ARBA00012756"/>
    </source>
</evidence>
<evidence type="ECO:0000256" key="6">
    <source>
        <dbReference type="ARBA" id="ARBA00022801"/>
    </source>
</evidence>
<feature type="domain" description="Ricin B lectin" evidence="10">
    <location>
        <begin position="27"/>
        <end position="160"/>
    </location>
</feature>
<keyword evidence="7" id="KW-0106">Calcium</keyword>
<reference evidence="12 13" key="1">
    <citation type="submission" date="2013-04" db="EMBL/GenBank/DDBJ databases">
        <title>Zunongwangia sp. 22II14-10F7 Genome Sequencing.</title>
        <authorList>
            <person name="Lai Q."/>
            <person name="Shao Z."/>
        </authorList>
    </citation>
    <scope>NUCLEOTIDE SEQUENCE [LARGE SCALE GENOMIC DNA]</scope>
    <source>
        <strain evidence="12 13">22II14-10F7</strain>
    </source>
</reference>
<dbReference type="InterPro" id="IPR050347">
    <property type="entry name" value="Bact_Beta-galactosidase"/>
</dbReference>
<dbReference type="Gene3D" id="2.60.120.260">
    <property type="entry name" value="Galactose-binding domain-like"/>
    <property type="match status" value="1"/>
</dbReference>
<dbReference type="OrthoDB" id="9801077at2"/>
<dbReference type="SMART" id="SM00458">
    <property type="entry name" value="RICIN"/>
    <property type="match status" value="1"/>
</dbReference>
<dbReference type="PANTHER" id="PTHR46323">
    <property type="entry name" value="BETA-GALACTOSIDASE"/>
    <property type="match status" value="1"/>
</dbReference>
<keyword evidence="8" id="KW-0326">Glycosidase</keyword>
<dbReference type="Gene3D" id="2.80.10.50">
    <property type="match status" value="1"/>
</dbReference>
<dbReference type="InterPro" id="IPR008979">
    <property type="entry name" value="Galactose-bd-like_sf"/>
</dbReference>
<dbReference type="STRING" id="1185767.IIF7_13807"/>
<evidence type="ECO:0000313" key="13">
    <source>
        <dbReference type="Proteomes" id="UP000192746"/>
    </source>
</evidence>
<evidence type="ECO:0000256" key="9">
    <source>
        <dbReference type="ARBA" id="ARBA00032230"/>
    </source>
</evidence>
<dbReference type="InterPro" id="IPR035992">
    <property type="entry name" value="Ricin_B-like_lectins"/>
</dbReference>
<gene>
    <name evidence="12" type="ORF">IIF7_13807</name>
</gene>
<dbReference type="Gene3D" id="2.60.40.10">
    <property type="entry name" value="Immunoglobulins"/>
    <property type="match status" value="2"/>
</dbReference>
<dbReference type="SUPFAM" id="SSF49785">
    <property type="entry name" value="Galactose-binding domain-like"/>
    <property type="match status" value="1"/>
</dbReference>
<dbReference type="Gene3D" id="3.20.20.80">
    <property type="entry name" value="Glycosidases"/>
    <property type="match status" value="1"/>
</dbReference>
<dbReference type="InterPro" id="IPR006101">
    <property type="entry name" value="Glyco_hydro_2"/>
</dbReference>
<dbReference type="InterPro" id="IPR017853">
    <property type="entry name" value="GH"/>
</dbReference>
<dbReference type="Pfam" id="PF16353">
    <property type="entry name" value="LacZ_4"/>
    <property type="match status" value="1"/>
</dbReference>
<evidence type="ECO:0000256" key="7">
    <source>
        <dbReference type="ARBA" id="ARBA00022837"/>
    </source>
</evidence>
<accession>A0A1Y1T1J5</accession>
<dbReference type="CDD" id="cd00161">
    <property type="entry name" value="beta-trefoil_Ricin-like"/>
    <property type="match status" value="1"/>
</dbReference>
<dbReference type="SUPFAM" id="SSF50370">
    <property type="entry name" value="Ricin B-like lectins"/>
    <property type="match status" value="1"/>
</dbReference>
<dbReference type="PROSITE" id="PS50231">
    <property type="entry name" value="RICIN_B_LECTIN"/>
    <property type="match status" value="1"/>
</dbReference>
<dbReference type="Pfam" id="PF02836">
    <property type="entry name" value="Glyco_hydro_2_C"/>
    <property type="match status" value="1"/>
</dbReference>
<dbReference type="InterPro" id="IPR006103">
    <property type="entry name" value="Glyco_hydro_2_cat"/>
</dbReference>
<dbReference type="InterPro" id="IPR006102">
    <property type="entry name" value="Ig-like_GH2"/>
</dbReference>
<dbReference type="InterPro" id="IPR004199">
    <property type="entry name" value="B-gal_small/dom_5"/>
</dbReference>
<comment type="caution">
    <text evidence="12">The sequence shown here is derived from an EMBL/GenBank/DDBJ whole genome shotgun (WGS) entry which is preliminary data.</text>
</comment>
<sequence>MDFKKLSIFFLFLSISILGVAQELSEDRYYRIKSKEGLVLSTKNNDQNDALIWLDKENKESKDQLWQITAIGNGLYNIRNSYSKKSLDNRGILNGSGNQIIQWDTEPFNNNQQWKIQQTGTGAYIITHKKSQMVLDFQQNENGNFGVYQKPNSAQTWEIIPTEIAAEVANKKKRGEHEWENETIFAINKEEGHVTFFPYPNSAALKKDAFFNKPWLTPNSDYYKSLNGDWKFNWVTNPEDRPKEFYKENFDVSKWETIEVPSNWEMKGYGTPIYTNITYPFKNNPPFIQSQKGYTNEHKPNPVGSYRREFSLPNNWDGKEVFIHFDGVYSGMFLWINGNKIGYSQGSNNDAEFNITKFLKAGKNTLAVQVFRWTDGSYIEDQDMFRLSGIHRDVYLYATPKLSVRDFIISADFKNEDLSKVDFSVNSIIKNFDSKSIKNASLQIQLFDPAGKEVAKIQQKLDKIKSETEQEILLKTEVNNPELWSAEIPHLYNVLISLEQDGKEIFATSNKYGFRKIEVKDNRVFINNKQIFFKGVNRHDTHPTLGKAIPVSSMIQDITMMKQNNINTIRTSHYPNSQKMYALLDYYGLYTMDEADLENHGNGNISNNPSWIPAFNDRIKRAIQRDRNHASVIFWSLGNEGGNGDNFDEMYALAKKMDPVRPIHYQGKNEAADIDSHMYPSLSFMEKFDKNGTQKPYFLCEYGHAMGNAIGNLQEYWDYIEDDSSRMIGGCIWDWVDQGLIKQTEDQNNYYFGGDFGDTPNDNDFCLNGIVTSDRKPTAKLEEVKKVYQYIKISAEDLANGQLKIKNTYDFLNLNQFEIKWEVLEDGIPTENGLLDPVALNADEECVIEIPFKRNYPKNHEYLLNVYFQLKNEQTWAKAGHQLASAQFSLTDKVAISAVDVKVLPKISVQEKDSDLLISGKNFSSVFNIKDGMLRSLKYDEKEMIYAEEGLTFNWYRSVNNDKYTDQNYYQTSEKVNSIKYEVSPDRKSVSIQLEKEVSIAHPEKPVQFNYAINYSIYSNGVVDIAAEFMKPENQPIIRRLGLRLSLDESLENVSYYGKGPFENYSDRKTAAYLRAYEATVNDFENAEHYAKAQSMGNREEVRWLSLSDKNGNGVKIEAKDVLSFTALHHTDETLWNTRHDFELKDNASPQTFLSLDRIQQGLGNASCGPLPLEQYLIPENKTLSYSFRISGL</sequence>
<dbReference type="SUPFAM" id="SSF49303">
    <property type="entry name" value="beta-Galactosidase/glucuronidase domain"/>
    <property type="match status" value="2"/>
</dbReference>
<dbReference type="GO" id="GO:0009341">
    <property type="term" value="C:beta-galactosidase complex"/>
    <property type="evidence" value="ECO:0007669"/>
    <property type="project" value="InterPro"/>
</dbReference>
<dbReference type="PANTHER" id="PTHR46323:SF2">
    <property type="entry name" value="BETA-GALACTOSIDASE"/>
    <property type="match status" value="1"/>
</dbReference>
<dbReference type="PRINTS" id="PR00132">
    <property type="entry name" value="GLHYDRLASE2"/>
</dbReference>
<evidence type="ECO:0000259" key="10">
    <source>
        <dbReference type="SMART" id="SM00458"/>
    </source>
</evidence>
<dbReference type="EC" id="3.2.1.23" evidence="5"/>
<comment type="catalytic activity">
    <reaction evidence="1">
        <text>Hydrolysis of terminal non-reducing beta-D-galactose residues in beta-D-galactosides.</text>
        <dbReference type="EC" id="3.2.1.23"/>
    </reaction>
</comment>
<dbReference type="RefSeq" id="WP_084842289.1">
    <property type="nucleotide sequence ID" value="NZ_ARYN01000012.1"/>
</dbReference>
<evidence type="ECO:0000256" key="1">
    <source>
        <dbReference type="ARBA" id="ARBA00001412"/>
    </source>
</evidence>
<comment type="subunit">
    <text evidence="4">Monomer.</text>
</comment>
<dbReference type="PROSITE" id="PS00608">
    <property type="entry name" value="GLYCOSYL_HYDROL_F2_2"/>
    <property type="match status" value="1"/>
</dbReference>
<evidence type="ECO:0000313" key="12">
    <source>
        <dbReference type="EMBL" id="ORL44886.1"/>
    </source>
</evidence>
<dbReference type="Pfam" id="PF02929">
    <property type="entry name" value="Bgal_small_N"/>
    <property type="match status" value="1"/>
</dbReference>
<dbReference type="InterPro" id="IPR014718">
    <property type="entry name" value="GH-type_carb-bd"/>
</dbReference>
<comment type="cofactor">
    <cofactor evidence="2">
        <name>Ca(2+)</name>
        <dbReference type="ChEBI" id="CHEBI:29108"/>
    </cofactor>
</comment>
<evidence type="ECO:0000256" key="4">
    <source>
        <dbReference type="ARBA" id="ARBA00011245"/>
    </source>
</evidence>
<dbReference type="SUPFAM" id="SSF74650">
    <property type="entry name" value="Galactose mutarotase-like"/>
    <property type="match status" value="1"/>
</dbReference>
<keyword evidence="6 12" id="KW-0378">Hydrolase</keyword>
<dbReference type="SMART" id="SM01038">
    <property type="entry name" value="Bgal_small_N"/>
    <property type="match status" value="1"/>
</dbReference>
<evidence type="ECO:0000259" key="11">
    <source>
        <dbReference type="SMART" id="SM01038"/>
    </source>
</evidence>
<dbReference type="InterPro" id="IPR000772">
    <property type="entry name" value="Ricin_B_lectin"/>
</dbReference>
<dbReference type="Pfam" id="PF02837">
    <property type="entry name" value="Glyco_hydro_2_N"/>
    <property type="match status" value="1"/>
</dbReference>
<dbReference type="InterPro" id="IPR011013">
    <property type="entry name" value="Gal_mutarotase_sf_dom"/>
</dbReference>
<dbReference type="GO" id="GO:0004565">
    <property type="term" value="F:beta-galactosidase activity"/>
    <property type="evidence" value="ECO:0007669"/>
    <property type="project" value="UniProtKB-EC"/>
</dbReference>
<dbReference type="InterPro" id="IPR023232">
    <property type="entry name" value="Glyco_hydro_2_AS"/>
</dbReference>
<keyword evidence="13" id="KW-1185">Reference proteome</keyword>
<proteinExistence type="inferred from homology"/>
<dbReference type="Pfam" id="PF00652">
    <property type="entry name" value="Ricin_B_lectin"/>
    <property type="match status" value="1"/>
</dbReference>